<sequence length="140" mass="14998">MRFTEREMTIAVEALASATFDALPRLLRSRAGASSWDELGKGARYPHLVAAGELVLPGLTELPERPTVGATPQFSADEYAQAAAVALERRLEAARPGSWASMSARKQQKAVAAAGEALRHAVEAMPVRQDPDAIIVPDHL</sequence>
<proteinExistence type="predicted"/>
<keyword evidence="2" id="KW-1185">Reference proteome</keyword>
<accession>A0ABU3PSU2</accession>
<comment type="caution">
    <text evidence="1">The sequence shown here is derived from an EMBL/GenBank/DDBJ whole genome shotgun (WGS) entry which is preliminary data.</text>
</comment>
<organism evidence="1 2">
    <name type="scientific">Nocardioides imazamoxiresistens</name>
    <dbReference type="NCBI Taxonomy" id="3231893"/>
    <lineage>
        <taxon>Bacteria</taxon>
        <taxon>Bacillati</taxon>
        <taxon>Actinomycetota</taxon>
        <taxon>Actinomycetes</taxon>
        <taxon>Propionibacteriales</taxon>
        <taxon>Nocardioidaceae</taxon>
        <taxon>Nocardioides</taxon>
    </lineage>
</organism>
<reference evidence="1 2" key="1">
    <citation type="submission" date="2023-08" db="EMBL/GenBank/DDBJ databases">
        <title>Nocardioides seae sp. nov., a bacterium isolated from a soil.</title>
        <authorList>
            <person name="Wang X."/>
        </authorList>
    </citation>
    <scope>NUCLEOTIDE SEQUENCE [LARGE SCALE GENOMIC DNA]</scope>
    <source>
        <strain evidence="1 2">YZH12</strain>
    </source>
</reference>
<dbReference type="Proteomes" id="UP001268542">
    <property type="component" value="Unassembled WGS sequence"/>
</dbReference>
<protein>
    <submittedName>
        <fullName evidence="1">Uncharacterized protein</fullName>
    </submittedName>
</protein>
<evidence type="ECO:0000313" key="2">
    <source>
        <dbReference type="Proteomes" id="UP001268542"/>
    </source>
</evidence>
<gene>
    <name evidence="1" type="ORF">RDV89_04225</name>
</gene>
<dbReference type="RefSeq" id="WP_315731604.1">
    <property type="nucleotide sequence ID" value="NZ_JAVYII010000002.1"/>
</dbReference>
<dbReference type="EMBL" id="JAVYII010000002">
    <property type="protein sequence ID" value="MDT9592258.1"/>
    <property type="molecule type" value="Genomic_DNA"/>
</dbReference>
<evidence type="ECO:0000313" key="1">
    <source>
        <dbReference type="EMBL" id="MDT9592258.1"/>
    </source>
</evidence>
<name>A0ABU3PSU2_9ACTN</name>